<gene>
    <name evidence="3" type="ORF">AVENLUH13518_02675</name>
</gene>
<proteinExistence type="predicted"/>
<evidence type="ECO:0000256" key="1">
    <source>
        <dbReference type="SAM" id="Coils"/>
    </source>
</evidence>
<dbReference type="Proteomes" id="UP000075544">
    <property type="component" value="Unassembled WGS sequence"/>
</dbReference>
<keyword evidence="2" id="KW-0812">Transmembrane</keyword>
<evidence type="ECO:0000256" key="2">
    <source>
        <dbReference type="SAM" id="Phobius"/>
    </source>
</evidence>
<reference evidence="3 4" key="1">
    <citation type="journal article" date="2016" name="Sci. Rep.">
        <title>Genomic and phenotypic characterization of the species Acinetobacter venetianus.</title>
        <authorList>
            <person name="Fondi M."/>
            <person name="Maida I."/>
            <person name="Perrin E."/>
            <person name="Orlandini V."/>
            <person name="La Torre L."/>
            <person name="Bosi E."/>
            <person name="Negroni A."/>
            <person name="Zanaroli G."/>
            <person name="Fava F."/>
            <person name="Decorosi F."/>
            <person name="Giovannetti L."/>
            <person name="Viti C."/>
            <person name="Vaneechoutte M."/>
            <person name="Dijkshoorn L."/>
            <person name="Fani R."/>
        </authorList>
    </citation>
    <scope>NUCLEOTIDE SEQUENCE [LARGE SCALE GENOMIC DNA]</scope>
    <source>
        <strain evidence="3 4">LUH13518</strain>
    </source>
</reference>
<dbReference type="AlphaFoldDB" id="A0A150HR52"/>
<keyword evidence="2" id="KW-1133">Transmembrane helix</keyword>
<comment type="caution">
    <text evidence="3">The sequence shown here is derived from an EMBL/GenBank/DDBJ whole genome shotgun (WGS) entry which is preliminary data.</text>
</comment>
<evidence type="ECO:0000313" key="4">
    <source>
        <dbReference type="Proteomes" id="UP000075544"/>
    </source>
</evidence>
<keyword evidence="1" id="KW-0175">Coiled coil</keyword>
<organism evidence="3 4">
    <name type="scientific">Acinetobacter venetianus</name>
    <dbReference type="NCBI Taxonomy" id="52133"/>
    <lineage>
        <taxon>Bacteria</taxon>
        <taxon>Pseudomonadati</taxon>
        <taxon>Pseudomonadota</taxon>
        <taxon>Gammaproteobacteria</taxon>
        <taxon>Moraxellales</taxon>
        <taxon>Moraxellaceae</taxon>
        <taxon>Acinetobacter</taxon>
    </lineage>
</organism>
<feature type="transmembrane region" description="Helical" evidence="2">
    <location>
        <begin position="20"/>
        <end position="38"/>
    </location>
</feature>
<accession>A0A150HR52</accession>
<feature type="coiled-coil region" evidence="1">
    <location>
        <begin position="39"/>
        <end position="66"/>
    </location>
</feature>
<protein>
    <recommendedName>
        <fullName evidence="5">Type II secretion system protein M</fullName>
    </recommendedName>
</protein>
<dbReference type="PATRIC" id="fig|52133.19.peg.2710"/>
<evidence type="ECO:0000313" key="3">
    <source>
        <dbReference type="EMBL" id="KXZ69139.1"/>
    </source>
</evidence>
<sequence>MNHQKIKWIICQSIYQLTKIDLIIAFLCFFSVFSYLLVLPQYAQNLNTITTENAELQREVKRNIKQQDIQQVSNKTLTGTALIEIAKSYQYAEVQVVDAKYDPQNQQVQLQLQGEIGNLIASTNDLKQYQNIQLLSLSLVQDDLKKQPNLNVVWQVQEQT</sequence>
<name>A0A150HR52_9GAMM</name>
<dbReference type="RefSeq" id="WP_061525324.1">
    <property type="nucleotide sequence ID" value="NZ_JRHX01000081.1"/>
</dbReference>
<dbReference type="EMBL" id="JRHX01000081">
    <property type="protein sequence ID" value="KXZ69139.1"/>
    <property type="molecule type" value="Genomic_DNA"/>
</dbReference>
<evidence type="ECO:0008006" key="5">
    <source>
        <dbReference type="Google" id="ProtNLM"/>
    </source>
</evidence>
<keyword evidence="2" id="KW-0472">Membrane</keyword>